<accession>A0AAV4J741</accession>
<feature type="region of interest" description="Disordered" evidence="1">
    <location>
        <begin position="490"/>
        <end position="510"/>
    </location>
</feature>
<dbReference type="Gene3D" id="2.40.50.120">
    <property type="match status" value="1"/>
</dbReference>
<dbReference type="PANTHER" id="PTHR11412:SF166">
    <property type="entry name" value="NTR DOMAIN-CONTAINING PROTEIN"/>
    <property type="match status" value="1"/>
</dbReference>
<evidence type="ECO:0000313" key="3">
    <source>
        <dbReference type="EMBL" id="GFS17483.1"/>
    </source>
</evidence>
<dbReference type="SUPFAM" id="SSF50242">
    <property type="entry name" value="TIMP-like"/>
    <property type="match status" value="1"/>
</dbReference>
<dbReference type="InterPro" id="IPR008993">
    <property type="entry name" value="TIMP-like_OB-fold"/>
</dbReference>
<dbReference type="Pfam" id="PF07678">
    <property type="entry name" value="TED_complement"/>
    <property type="match status" value="1"/>
</dbReference>
<keyword evidence="4" id="KW-1185">Reference proteome</keyword>
<dbReference type="Proteomes" id="UP000762676">
    <property type="component" value="Unassembled WGS sequence"/>
</dbReference>
<dbReference type="Gene3D" id="2.60.120.1540">
    <property type="match status" value="1"/>
</dbReference>
<dbReference type="InterPro" id="IPR036595">
    <property type="entry name" value="A-macroglobulin_rcpt-bd_sf"/>
</dbReference>
<dbReference type="SUPFAM" id="SSF48239">
    <property type="entry name" value="Terpenoid cyclases/Protein prenyltransferases"/>
    <property type="match status" value="1"/>
</dbReference>
<dbReference type="InterPro" id="IPR050473">
    <property type="entry name" value="A2M/Complement_sys"/>
</dbReference>
<evidence type="ECO:0000259" key="2">
    <source>
        <dbReference type="Pfam" id="PF07678"/>
    </source>
</evidence>
<comment type="caution">
    <text evidence="3">The sequence shown here is derived from an EMBL/GenBank/DDBJ whole genome shotgun (WGS) entry which is preliminary data.</text>
</comment>
<dbReference type="Gene3D" id="1.50.10.20">
    <property type="match status" value="1"/>
</dbReference>
<dbReference type="SUPFAM" id="SSF49410">
    <property type="entry name" value="Alpha-macroglobulin receptor domain"/>
    <property type="match status" value="1"/>
</dbReference>
<reference evidence="3 4" key="1">
    <citation type="journal article" date="2021" name="Elife">
        <title>Chloroplast acquisition without the gene transfer in kleptoplastic sea slugs, Plakobranchus ocellatus.</title>
        <authorList>
            <person name="Maeda T."/>
            <person name="Takahashi S."/>
            <person name="Yoshida T."/>
            <person name="Shimamura S."/>
            <person name="Takaki Y."/>
            <person name="Nagai Y."/>
            <person name="Toyoda A."/>
            <person name="Suzuki Y."/>
            <person name="Arimoto A."/>
            <person name="Ishii H."/>
            <person name="Satoh N."/>
            <person name="Nishiyama T."/>
            <person name="Hasebe M."/>
            <person name="Maruyama T."/>
            <person name="Minagawa J."/>
            <person name="Obokata J."/>
            <person name="Shigenobu S."/>
        </authorList>
    </citation>
    <scope>NUCLEOTIDE SEQUENCE [LARGE SCALE GENOMIC DNA]</scope>
</reference>
<dbReference type="PANTHER" id="PTHR11412">
    <property type="entry name" value="MACROGLOBULIN / COMPLEMENT"/>
    <property type="match status" value="1"/>
</dbReference>
<gene>
    <name evidence="3" type="ORF">ElyMa_001498200</name>
</gene>
<dbReference type="AlphaFoldDB" id="A0AAV4J741"/>
<protein>
    <submittedName>
        <fullName evidence="3">Complement component 3-2</fullName>
    </submittedName>
</protein>
<dbReference type="GO" id="GO:0005615">
    <property type="term" value="C:extracellular space"/>
    <property type="evidence" value="ECO:0007669"/>
    <property type="project" value="InterPro"/>
</dbReference>
<dbReference type="InterPro" id="IPR011626">
    <property type="entry name" value="Alpha-macroglobulin_TED"/>
</dbReference>
<evidence type="ECO:0000313" key="4">
    <source>
        <dbReference type="Proteomes" id="UP000762676"/>
    </source>
</evidence>
<dbReference type="InterPro" id="IPR008930">
    <property type="entry name" value="Terpenoid_cyclase/PrenylTrfase"/>
</dbReference>
<proteinExistence type="predicted"/>
<evidence type="ECO:0000256" key="1">
    <source>
        <dbReference type="SAM" id="MobiDB-lite"/>
    </source>
</evidence>
<dbReference type="EMBL" id="BMAT01002954">
    <property type="protein sequence ID" value="GFS17483.1"/>
    <property type="molecule type" value="Genomic_DNA"/>
</dbReference>
<name>A0AAV4J741_9GAST</name>
<sequence>MALFSKHDLDTFDTKKKEQNTTIDLALPEEVIMGTESCHIAAFGDLMGDIITHAVVQSKSLVDQPIADAEEVLGDLGPTVYALLYINQSGLINDELDAKGRRFVSHSVVRLLKYREGAFFKLTPKSKPATWLTAAVLKTLCSASHVTFIDKESLIDKSFSWLAQQIQKDRGGQVRELDWRLSEDSLEYRVMLSAEVLMSVWECQRVAKADHIRLMSSLVEYLRSNLPRIQQPMVFAKATYALVLYDPEDRVLVRAVNTLRTMRHRNDLGQFYWAEKAMDVSESVPFWYQPGAKASSIEATAFALLVMLKTHAQREEVDAIADWLVAQRNENGAFIGAMDSMAAIQALSQYSLKKRNEETVEIDLSCNVSSERVTGRQTHSFKFTQQDATSPKSVNNVPVGHKLEVLTKGQGLGQMHVNVEYNVPVDRNANCAFNVTVEVKPTNIRWGEDMQSNPMCFACNIGCEDSSAETGDVNTESEVRYVAVKDRDRDAGKLPVSPGRRDSRGRPILNDPLKAYMHEGSSGRTSVELEMLTGYFPVGPDVERIASDRKTCFALRATDEQEVGRPTPASVVVREANLAQPSCALEYNPPLGEESLQVFCADFSNTNRGECRCYSAYELKLNKVTDQNQWVEIDATVLSKNKTGTHAIDPLDDIKLITPSSCSCPHFIFPAGSEVNHKIYLLSPDVEKLVDRKGQAKYRYLLDEKSTFMKVSQPGISDSSFINHAMLQSAFLTQRNC</sequence>
<feature type="domain" description="Alpha-macroglobulin-like TED" evidence="2">
    <location>
        <begin position="41"/>
        <end position="350"/>
    </location>
</feature>
<organism evidence="3 4">
    <name type="scientific">Elysia marginata</name>
    <dbReference type="NCBI Taxonomy" id="1093978"/>
    <lineage>
        <taxon>Eukaryota</taxon>
        <taxon>Metazoa</taxon>
        <taxon>Spiralia</taxon>
        <taxon>Lophotrochozoa</taxon>
        <taxon>Mollusca</taxon>
        <taxon>Gastropoda</taxon>
        <taxon>Heterobranchia</taxon>
        <taxon>Euthyneura</taxon>
        <taxon>Panpulmonata</taxon>
        <taxon>Sacoglossa</taxon>
        <taxon>Placobranchoidea</taxon>
        <taxon>Plakobranchidae</taxon>
        <taxon>Elysia</taxon>
    </lineage>
</organism>